<proteinExistence type="predicted"/>
<reference evidence="1 2" key="1">
    <citation type="submission" date="2019-10" db="EMBL/GenBank/DDBJ databases">
        <title>Extracellular Electron Transfer in a Candidatus Methanoperedens spp. Enrichment Culture.</title>
        <authorList>
            <person name="Berger S."/>
            <person name="Rangel Shaw D."/>
            <person name="Berben T."/>
            <person name="In 'T Zandt M."/>
            <person name="Frank J."/>
            <person name="Reimann J."/>
            <person name="Jetten M.S.M."/>
            <person name="Welte C.U."/>
        </authorList>
    </citation>
    <scope>NUCLEOTIDE SEQUENCE [LARGE SCALE GENOMIC DNA]</scope>
    <source>
        <strain evidence="1">SB12</strain>
    </source>
</reference>
<organism evidence="1 2">
    <name type="scientific">Leptonema illini</name>
    <dbReference type="NCBI Taxonomy" id="183"/>
    <lineage>
        <taxon>Bacteria</taxon>
        <taxon>Pseudomonadati</taxon>
        <taxon>Spirochaetota</taxon>
        <taxon>Spirochaetia</taxon>
        <taxon>Leptospirales</taxon>
        <taxon>Leptospiraceae</taxon>
        <taxon>Leptonema</taxon>
    </lineage>
</organism>
<dbReference type="AlphaFoldDB" id="A0A833H2A2"/>
<gene>
    <name evidence="1" type="ORF">F9K24_07575</name>
</gene>
<dbReference type="EMBL" id="WBUI01000006">
    <property type="protein sequence ID" value="KAB2933197.1"/>
    <property type="molecule type" value="Genomic_DNA"/>
</dbReference>
<evidence type="ECO:0000313" key="2">
    <source>
        <dbReference type="Proteomes" id="UP000460298"/>
    </source>
</evidence>
<name>A0A833H2A2_9LEPT</name>
<protein>
    <submittedName>
        <fullName evidence="1">Uncharacterized protein</fullName>
    </submittedName>
</protein>
<sequence length="61" mass="6574">MDVSAAGMDQVQRSVEAMNQVLQQATDSGQEMSEKLIRVNTEQKVADLKAEGVGRALNLLA</sequence>
<evidence type="ECO:0000313" key="1">
    <source>
        <dbReference type="EMBL" id="KAB2933197.1"/>
    </source>
</evidence>
<accession>A0A833H2A2</accession>
<dbReference type="Proteomes" id="UP000460298">
    <property type="component" value="Unassembled WGS sequence"/>
</dbReference>
<comment type="caution">
    <text evidence="1">The sequence shown here is derived from an EMBL/GenBank/DDBJ whole genome shotgun (WGS) entry which is preliminary data.</text>
</comment>